<evidence type="ECO:0000256" key="5">
    <source>
        <dbReference type="ARBA" id="ARBA00022840"/>
    </source>
</evidence>
<dbReference type="GO" id="GO:0005524">
    <property type="term" value="F:ATP binding"/>
    <property type="evidence" value="ECO:0007669"/>
    <property type="project" value="UniProtKB-KW"/>
</dbReference>
<dbReference type="RefSeq" id="WP_013007221.1">
    <property type="nucleotide sequence ID" value="NC_013939.1"/>
</dbReference>
<dbReference type="GO" id="GO:0000731">
    <property type="term" value="P:DNA synthesis involved in DNA repair"/>
    <property type="evidence" value="ECO:0007669"/>
    <property type="project" value="TreeGrafter"/>
</dbReference>
<evidence type="ECO:0000256" key="1">
    <source>
        <dbReference type="ARBA" id="ARBA00002393"/>
    </source>
</evidence>
<dbReference type="GO" id="GO:0016887">
    <property type="term" value="F:ATP hydrolysis activity"/>
    <property type="evidence" value="ECO:0007669"/>
    <property type="project" value="InterPro"/>
</dbReference>
<dbReference type="InterPro" id="IPR008921">
    <property type="entry name" value="DNA_pol3_clamp-load_cplx_C"/>
</dbReference>
<protein>
    <recommendedName>
        <fullName evidence="3">Replication-associated recombination protein A</fullName>
    </recommendedName>
</protein>
<dbReference type="InterPro" id="IPR051314">
    <property type="entry name" value="AAA_ATPase_RarA/MGS1/WRNIP1"/>
</dbReference>
<evidence type="ECO:0000259" key="6">
    <source>
        <dbReference type="SMART" id="SM00382"/>
    </source>
</evidence>
<dbReference type="PANTHER" id="PTHR13779">
    <property type="entry name" value="WERNER HELICASE-INTERACTING PROTEIN 1 FAMILY MEMBER"/>
    <property type="match status" value="1"/>
</dbReference>
<dbReference type="Gene3D" id="1.20.272.10">
    <property type="match status" value="1"/>
</dbReference>
<dbReference type="EMBL" id="AP011529">
    <property type="protein sequence ID" value="BAI79973.1"/>
    <property type="molecule type" value="Genomic_DNA"/>
</dbReference>
<dbReference type="InterPro" id="IPR021886">
    <property type="entry name" value="MgsA_C"/>
</dbReference>
<name>D3PBK0_DEFDS</name>
<dbReference type="InterPro" id="IPR003959">
    <property type="entry name" value="ATPase_AAA_core"/>
</dbReference>
<dbReference type="InterPro" id="IPR027417">
    <property type="entry name" value="P-loop_NTPase"/>
</dbReference>
<dbReference type="SUPFAM" id="SSF52540">
    <property type="entry name" value="P-loop containing nucleoside triphosphate hydrolases"/>
    <property type="match status" value="1"/>
</dbReference>
<dbReference type="Pfam" id="PF12002">
    <property type="entry name" value="MgsA_C"/>
    <property type="match status" value="1"/>
</dbReference>
<dbReference type="STRING" id="639282.DEFDS_0479"/>
<dbReference type="GO" id="GO:0017116">
    <property type="term" value="F:single-stranded DNA helicase activity"/>
    <property type="evidence" value="ECO:0007669"/>
    <property type="project" value="TreeGrafter"/>
</dbReference>
<dbReference type="KEGG" id="ddf:DEFDS_0479"/>
<dbReference type="SMART" id="SM00382">
    <property type="entry name" value="AAA"/>
    <property type="match status" value="1"/>
</dbReference>
<comment type="similarity">
    <text evidence="2">Belongs to the AAA ATPase family. RarA/MGS1/WRNIP1 subfamily.</text>
</comment>
<dbReference type="InterPro" id="IPR003593">
    <property type="entry name" value="AAA+_ATPase"/>
</dbReference>
<dbReference type="AlphaFoldDB" id="D3PBK0"/>
<dbReference type="GO" id="GO:0003677">
    <property type="term" value="F:DNA binding"/>
    <property type="evidence" value="ECO:0007669"/>
    <property type="project" value="InterPro"/>
</dbReference>
<proteinExistence type="inferred from homology"/>
<keyword evidence="5" id="KW-0067">ATP-binding</keyword>
<accession>D3PBK0</accession>
<sequence>MKILEALEPKTFDEIVGQEHLLSSNALFRNIVLSCDFQSIILIGPPGCGKTTIAKLIGKQHSMIFYRLHAANCSSSDIRKIVEETKGYGKTSIIFIDEIHHFNKSQQNLLLNIIDEGYVKLVGASTENPYYSLIPPLRSRSILFELNQPRRSDFEKLFKRVENWLKEEFEVSDIVYDDNVVDLLIQNANGDVRKFYIMMESLAKISKKVDNKLYLNHEDITLLPFEITFSTDEYYHLLSAMIKSIRGSDPDAALMWALKLLKSGVDPKIIFRRLLISASEDIGNAMPNALSIVNAGYEAFEKVGLPEGEIILAQVVTYLASVPKSNCSYMALKSCKNYLKNNNPLPPKHLRSDSENYKYPFDYGEFVEQQYMPEKKVFYKPSKSGFESKLYDRLVKLWGKEHYE</sequence>
<dbReference type="SUPFAM" id="SSF48019">
    <property type="entry name" value="post-AAA+ oligomerization domain-like"/>
    <property type="match status" value="1"/>
</dbReference>
<dbReference type="Pfam" id="PF00004">
    <property type="entry name" value="AAA"/>
    <property type="match status" value="1"/>
</dbReference>
<dbReference type="eggNOG" id="COG2256">
    <property type="taxonomic scope" value="Bacteria"/>
</dbReference>
<dbReference type="Pfam" id="PF16193">
    <property type="entry name" value="AAA_assoc_2"/>
    <property type="match status" value="1"/>
</dbReference>
<evidence type="ECO:0000313" key="8">
    <source>
        <dbReference type="Proteomes" id="UP000001520"/>
    </source>
</evidence>
<evidence type="ECO:0000313" key="7">
    <source>
        <dbReference type="EMBL" id="BAI79973.1"/>
    </source>
</evidence>
<dbReference type="Gene3D" id="1.10.3710.10">
    <property type="entry name" value="DNA polymerase III clamp loader subunits, C-terminal domain"/>
    <property type="match status" value="1"/>
</dbReference>
<reference evidence="7 8" key="1">
    <citation type="journal article" date="2010" name="DNA Res.">
        <title>Bacterial lifestyle in a deep-sea hydrothermal vent chimney revealed by the genome sequence of the thermophilic bacterium Deferribacter desulfuricans SSM1.</title>
        <authorList>
            <person name="Takaki Y."/>
            <person name="Shimamura S."/>
            <person name="Nakagawa S."/>
            <person name="Fukuhara Y."/>
            <person name="Horikawa H."/>
            <person name="Ankai A."/>
            <person name="Harada T."/>
            <person name="Hosoyama A."/>
            <person name="Oguchi A."/>
            <person name="Fukui S."/>
            <person name="Fujita N."/>
            <person name="Takami H."/>
            <person name="Takai K."/>
        </authorList>
    </citation>
    <scope>NUCLEOTIDE SEQUENCE [LARGE SCALE GENOMIC DNA]</scope>
    <source>
        <strain evidence="8">DSM 14783 / JCM 11476 / NBRC 101012 / SSM1</strain>
    </source>
</reference>
<evidence type="ECO:0000256" key="3">
    <source>
        <dbReference type="ARBA" id="ARBA00020776"/>
    </source>
</evidence>
<keyword evidence="4" id="KW-0547">Nucleotide-binding</keyword>
<dbReference type="InterPro" id="IPR032423">
    <property type="entry name" value="AAA_assoc_2"/>
</dbReference>
<dbReference type="Proteomes" id="UP000001520">
    <property type="component" value="Chromosome"/>
</dbReference>
<keyword evidence="8" id="KW-1185">Reference proteome</keyword>
<dbReference type="PANTHER" id="PTHR13779:SF7">
    <property type="entry name" value="ATPASE WRNIP1"/>
    <property type="match status" value="1"/>
</dbReference>
<organism evidence="7 8">
    <name type="scientific">Deferribacter desulfuricans (strain DSM 14783 / JCM 11476 / NBRC 101012 / SSM1)</name>
    <dbReference type="NCBI Taxonomy" id="639282"/>
    <lineage>
        <taxon>Bacteria</taxon>
        <taxon>Pseudomonadati</taxon>
        <taxon>Deferribacterota</taxon>
        <taxon>Deferribacteres</taxon>
        <taxon>Deferribacterales</taxon>
        <taxon>Deferribacteraceae</taxon>
        <taxon>Deferribacter</taxon>
    </lineage>
</organism>
<evidence type="ECO:0000256" key="2">
    <source>
        <dbReference type="ARBA" id="ARBA00008959"/>
    </source>
</evidence>
<dbReference type="GO" id="GO:0006261">
    <property type="term" value="P:DNA-templated DNA replication"/>
    <property type="evidence" value="ECO:0007669"/>
    <property type="project" value="TreeGrafter"/>
</dbReference>
<gene>
    <name evidence="7" type="ordered locus">DEFDS_0479</name>
</gene>
<dbReference type="CDD" id="cd00009">
    <property type="entry name" value="AAA"/>
    <property type="match status" value="1"/>
</dbReference>
<feature type="domain" description="AAA+ ATPase" evidence="6">
    <location>
        <begin position="36"/>
        <end position="162"/>
    </location>
</feature>
<dbReference type="GO" id="GO:0008047">
    <property type="term" value="F:enzyme activator activity"/>
    <property type="evidence" value="ECO:0007669"/>
    <property type="project" value="TreeGrafter"/>
</dbReference>
<dbReference type="Gene3D" id="3.40.50.300">
    <property type="entry name" value="P-loop containing nucleotide triphosphate hydrolases"/>
    <property type="match status" value="1"/>
</dbReference>
<dbReference type="OrthoDB" id="9778364at2"/>
<evidence type="ECO:0000256" key="4">
    <source>
        <dbReference type="ARBA" id="ARBA00022741"/>
    </source>
</evidence>
<dbReference type="HOGENOM" id="CLU_017985_1_1_0"/>
<comment type="function">
    <text evidence="1">DNA-dependent ATPase that plays important roles in cellular responses to stalled DNA replication processes.</text>
</comment>